<keyword evidence="3" id="KW-1185">Reference proteome</keyword>
<accession>A0A2U3AII7</accession>
<sequence>MNQFLHYDESLESQFRAIFLFGRNEATYKFALAKSILELSAGKKSFISLQELSPIFTKHMLEHSNSGKIQTKSKSSRYIQALQLYNQQQITYDQLMHITEHNAFASVIDAFHRIPNNDSNKHFFEKDVVGRKNGIQLTDELFNLNSSVQFRNLSDEVEGRWNLVEAAWSEKDRHFEVRYDHQLDELFLFRKTTAQSYMQSHLRTSLTAVRKPLNGYQKGKCFYCYKAISINSHDPNICDVDHFIPLSIQYTTEKNLELNGVWNLVLSCQQCNRGDDNGKFARLPLTTFLERLVKRNEYYIESNHPLKEMIIAITGHTVTRRLAYLKTVYEYAQSVRAANWQPKEQYDSGF</sequence>
<feature type="domain" description="HNH nuclease" evidence="1">
    <location>
        <begin position="208"/>
        <end position="273"/>
    </location>
</feature>
<keyword evidence="2" id="KW-0540">Nuclease</keyword>
<name>A0A2U3AII7_9BACL</name>
<keyword evidence="2" id="KW-0378">Hydrolase</keyword>
<keyword evidence="2" id="KW-0255">Endonuclease</keyword>
<protein>
    <submittedName>
        <fullName evidence="2">HNH endonuclease</fullName>
    </submittedName>
</protein>
<gene>
    <name evidence="2" type="ORF">DEX24_13630</name>
</gene>
<dbReference type="AlphaFoldDB" id="A0A2U3AII7"/>
<organism evidence="2 3">
    <name type="scientific">Kurthia sibirica</name>
    <dbReference type="NCBI Taxonomy" id="202750"/>
    <lineage>
        <taxon>Bacteria</taxon>
        <taxon>Bacillati</taxon>
        <taxon>Bacillota</taxon>
        <taxon>Bacilli</taxon>
        <taxon>Bacillales</taxon>
        <taxon>Caryophanaceae</taxon>
        <taxon>Kurthia</taxon>
    </lineage>
</organism>
<reference evidence="2 3" key="1">
    <citation type="submission" date="2018-05" db="EMBL/GenBank/DDBJ databases">
        <title>Kurthia sibirica genome sequence.</title>
        <authorList>
            <person name="Maclea K.S."/>
            <person name="Goen A.E."/>
        </authorList>
    </citation>
    <scope>NUCLEOTIDE SEQUENCE [LARGE SCALE GENOMIC DNA]</scope>
    <source>
        <strain evidence="2 3">ATCC 49154</strain>
    </source>
</reference>
<dbReference type="SMART" id="SM00507">
    <property type="entry name" value="HNHc"/>
    <property type="match status" value="1"/>
</dbReference>
<dbReference type="InterPro" id="IPR003615">
    <property type="entry name" value="HNH_nuc"/>
</dbReference>
<proteinExistence type="predicted"/>
<comment type="caution">
    <text evidence="2">The sequence shown here is derived from an EMBL/GenBank/DDBJ whole genome shotgun (WGS) entry which is preliminary data.</text>
</comment>
<dbReference type="Gene3D" id="1.10.30.50">
    <property type="match status" value="1"/>
</dbReference>
<dbReference type="RefSeq" id="WP_109306966.1">
    <property type="nucleotide sequence ID" value="NZ_BJUF01000015.1"/>
</dbReference>
<dbReference type="GO" id="GO:0004519">
    <property type="term" value="F:endonuclease activity"/>
    <property type="evidence" value="ECO:0007669"/>
    <property type="project" value="UniProtKB-KW"/>
</dbReference>
<evidence type="ECO:0000313" key="2">
    <source>
        <dbReference type="EMBL" id="PWI24372.1"/>
    </source>
</evidence>
<dbReference type="CDD" id="cd00085">
    <property type="entry name" value="HNHc"/>
    <property type="match status" value="1"/>
</dbReference>
<dbReference type="OrthoDB" id="489287at2"/>
<dbReference type="Proteomes" id="UP000245938">
    <property type="component" value="Unassembled WGS sequence"/>
</dbReference>
<evidence type="ECO:0000313" key="3">
    <source>
        <dbReference type="Proteomes" id="UP000245938"/>
    </source>
</evidence>
<evidence type="ECO:0000259" key="1">
    <source>
        <dbReference type="SMART" id="SM00507"/>
    </source>
</evidence>
<dbReference type="EMBL" id="QFVR01000022">
    <property type="protein sequence ID" value="PWI24372.1"/>
    <property type="molecule type" value="Genomic_DNA"/>
</dbReference>